<evidence type="ECO:0008006" key="4">
    <source>
        <dbReference type="Google" id="ProtNLM"/>
    </source>
</evidence>
<feature type="transmembrane region" description="Helical" evidence="1">
    <location>
        <begin position="68"/>
        <end position="90"/>
    </location>
</feature>
<organism evidence="2 3">
    <name type="scientific">Prauserella rugosa</name>
    <dbReference type="NCBI Taxonomy" id="43354"/>
    <lineage>
        <taxon>Bacteria</taxon>
        <taxon>Bacillati</taxon>
        <taxon>Actinomycetota</taxon>
        <taxon>Actinomycetes</taxon>
        <taxon>Pseudonocardiales</taxon>
        <taxon>Pseudonocardiaceae</taxon>
        <taxon>Prauserella</taxon>
    </lineage>
</organism>
<comment type="caution">
    <text evidence="2">The sequence shown here is derived from an EMBL/GenBank/DDBJ whole genome shotgun (WGS) entry which is preliminary data.</text>
</comment>
<keyword evidence="1" id="KW-0472">Membrane</keyword>
<accession>A0A660CBS2</accession>
<evidence type="ECO:0000313" key="2">
    <source>
        <dbReference type="EMBL" id="TWH19784.1"/>
    </source>
</evidence>
<dbReference type="RefSeq" id="WP_030534577.1">
    <property type="nucleotide sequence ID" value="NZ_JOIJ01000042.1"/>
</dbReference>
<keyword evidence="1" id="KW-0812">Transmembrane</keyword>
<dbReference type="PANTHER" id="PTHR36927">
    <property type="entry name" value="BLR4337 PROTEIN"/>
    <property type="match status" value="1"/>
</dbReference>
<keyword evidence="1" id="KW-1133">Transmembrane helix</keyword>
<dbReference type="InterPro" id="IPR050623">
    <property type="entry name" value="Glucan_succinyl_AcylTrfase"/>
</dbReference>
<protein>
    <recommendedName>
        <fullName evidence="4">Acyltransferase-like protein</fullName>
    </recommendedName>
</protein>
<feature type="transmembrane region" description="Helical" evidence="1">
    <location>
        <begin position="38"/>
        <end position="62"/>
    </location>
</feature>
<reference evidence="2 3" key="1">
    <citation type="submission" date="2019-07" db="EMBL/GenBank/DDBJ databases">
        <title>R&amp;d 2014.</title>
        <authorList>
            <person name="Klenk H.-P."/>
        </authorList>
    </citation>
    <scope>NUCLEOTIDE SEQUENCE [LARGE SCALE GENOMIC DNA]</scope>
    <source>
        <strain evidence="2 3">DSM 43194</strain>
    </source>
</reference>
<dbReference type="Proteomes" id="UP000317303">
    <property type="component" value="Unassembled WGS sequence"/>
</dbReference>
<dbReference type="AlphaFoldDB" id="A0A660CBS2"/>
<sequence length="100" mass="10358">MSAVAAGVLTAALGVGLSVVVLVIFRRLAPDTGPVRRFLSANAFTVYVIHPAILVGLALMLRDVAAPAIAKFGVLLLLAVPACWLLAAVVRTIPGVKKIM</sequence>
<keyword evidence="3" id="KW-1185">Reference proteome</keyword>
<proteinExistence type="predicted"/>
<evidence type="ECO:0000256" key="1">
    <source>
        <dbReference type="SAM" id="Phobius"/>
    </source>
</evidence>
<gene>
    <name evidence="2" type="ORF">JD82_01617</name>
</gene>
<evidence type="ECO:0000313" key="3">
    <source>
        <dbReference type="Proteomes" id="UP000317303"/>
    </source>
</evidence>
<dbReference type="EMBL" id="VLJV01000001">
    <property type="protein sequence ID" value="TWH19784.1"/>
    <property type="molecule type" value="Genomic_DNA"/>
</dbReference>
<name>A0A660CBS2_9PSEU</name>
<feature type="transmembrane region" description="Helical" evidence="1">
    <location>
        <begin position="6"/>
        <end position="26"/>
    </location>
</feature>
<dbReference type="OrthoDB" id="7375713at2"/>